<dbReference type="PRINTS" id="PR00344">
    <property type="entry name" value="BCTRLSENSOR"/>
</dbReference>
<evidence type="ECO:0000256" key="9">
    <source>
        <dbReference type="ARBA" id="ARBA00022723"/>
    </source>
</evidence>
<dbReference type="Gene3D" id="1.20.5.1930">
    <property type="match status" value="1"/>
</dbReference>
<evidence type="ECO:0000313" key="19">
    <source>
        <dbReference type="Proteomes" id="UP000295106"/>
    </source>
</evidence>
<dbReference type="EMBL" id="SLXD01000006">
    <property type="protein sequence ID" value="TCP02592.1"/>
    <property type="molecule type" value="Genomic_DNA"/>
</dbReference>
<evidence type="ECO:0000256" key="16">
    <source>
        <dbReference type="SAM" id="Phobius"/>
    </source>
</evidence>
<evidence type="ECO:0000256" key="8">
    <source>
        <dbReference type="ARBA" id="ARBA00022679"/>
    </source>
</evidence>
<dbReference type="SUPFAM" id="SSF55874">
    <property type="entry name" value="ATPase domain of HSP90 chaperone/DNA topoisomerase II/histidine kinase"/>
    <property type="match status" value="1"/>
</dbReference>
<dbReference type="InterPro" id="IPR036890">
    <property type="entry name" value="HATPase_C_sf"/>
</dbReference>
<comment type="cofactor">
    <cofactor evidence="2">
        <name>[4Fe-4S] cluster</name>
        <dbReference type="ChEBI" id="CHEBI:49883"/>
    </cofactor>
</comment>
<dbReference type="GO" id="GO:0005737">
    <property type="term" value="C:cytoplasm"/>
    <property type="evidence" value="ECO:0007669"/>
    <property type="project" value="UniProtKB-SubCell"/>
</dbReference>
<evidence type="ECO:0000259" key="17">
    <source>
        <dbReference type="PROSITE" id="PS50109"/>
    </source>
</evidence>
<keyword evidence="10 18" id="KW-0418">Kinase</keyword>
<comment type="function">
    <text evidence="14">Member of the two-component regulatory system NreB/NreC involved in the control of dissimilatory nitrate/nitrite reduction in response to oxygen. NreB functions as a direct oxygen sensor histidine kinase which is autophosphorylated, in the absence of oxygen, probably at the conserved histidine residue, and transfers its phosphate group probably to a conserved aspartate residue of NreC. NreB/NreC activates the expression of the nitrate (narGHJI) and nitrite (nir) reductase operons, as well as the putative nitrate transporter gene narT.</text>
</comment>
<dbReference type="Gene3D" id="3.30.565.10">
    <property type="entry name" value="Histidine kinase-like ATPase, C-terminal domain"/>
    <property type="match status" value="1"/>
</dbReference>
<dbReference type="OrthoDB" id="9792869at2"/>
<sequence>MTPAPRATTHLRRRSALELAAVVGTALATWVLASVLDLHESLSAFLARHESWQADELAIALGVLAAGLALHALRRRREAEQALVAEQRALADAARLAERNGELARGLIALQEAERAAIARELHDEMGQACTALRMETALLRRAAACDDTAAARAAATRADRQAETLLHAVRSLLQRLRPLHLDTLGLAASLQELCEGWQARSGVQCRFHDARTAALELDDEVELVVFRVAQEALTNVMRHAQARSVGVLLAHEGPMLALVVEDDGIGLPPEGQRRGLGLLGAHERAAALGGTLALHGAPGAGTRVVLTLPRHAAHAPRALEASA</sequence>
<evidence type="ECO:0000256" key="10">
    <source>
        <dbReference type="ARBA" id="ARBA00022777"/>
    </source>
</evidence>
<protein>
    <recommendedName>
        <fullName evidence="5">Oxygen sensor histidine kinase NreB</fullName>
        <ecNumber evidence="4">2.7.13.3</ecNumber>
    </recommendedName>
    <alternativeName>
        <fullName evidence="15">Nitrogen regulation protein B</fullName>
    </alternativeName>
</protein>
<dbReference type="InterPro" id="IPR003594">
    <property type="entry name" value="HATPase_dom"/>
</dbReference>
<keyword evidence="7" id="KW-0963">Cytoplasm</keyword>
<dbReference type="GO" id="GO:0051539">
    <property type="term" value="F:4 iron, 4 sulfur cluster binding"/>
    <property type="evidence" value="ECO:0007669"/>
    <property type="project" value="UniProtKB-KW"/>
</dbReference>
<feature type="transmembrane region" description="Helical" evidence="16">
    <location>
        <begin position="16"/>
        <end position="36"/>
    </location>
</feature>
<evidence type="ECO:0000256" key="6">
    <source>
        <dbReference type="ARBA" id="ARBA00022485"/>
    </source>
</evidence>
<dbReference type="Pfam" id="PF02518">
    <property type="entry name" value="HATPase_c"/>
    <property type="match status" value="1"/>
</dbReference>
<evidence type="ECO:0000313" key="18">
    <source>
        <dbReference type="EMBL" id="TCP02592.1"/>
    </source>
</evidence>
<dbReference type="RefSeq" id="WP_132647178.1">
    <property type="nucleotide sequence ID" value="NZ_CP181386.1"/>
</dbReference>
<keyword evidence="9" id="KW-0479">Metal-binding</keyword>
<keyword evidence="8" id="KW-0808">Transferase</keyword>
<accession>A0A4R2M7I2</accession>
<dbReference type="GO" id="GO:0046983">
    <property type="term" value="F:protein dimerization activity"/>
    <property type="evidence" value="ECO:0007669"/>
    <property type="project" value="InterPro"/>
</dbReference>
<name>A0A4R2M7I2_RUBGE</name>
<evidence type="ECO:0000256" key="2">
    <source>
        <dbReference type="ARBA" id="ARBA00001966"/>
    </source>
</evidence>
<keyword evidence="6" id="KW-0004">4Fe-4S</keyword>
<evidence type="ECO:0000256" key="15">
    <source>
        <dbReference type="ARBA" id="ARBA00030800"/>
    </source>
</evidence>
<dbReference type="Proteomes" id="UP000295106">
    <property type="component" value="Unassembled WGS sequence"/>
</dbReference>
<evidence type="ECO:0000256" key="11">
    <source>
        <dbReference type="ARBA" id="ARBA00023004"/>
    </source>
</evidence>
<comment type="catalytic activity">
    <reaction evidence="1">
        <text>ATP + protein L-histidine = ADP + protein N-phospho-L-histidine.</text>
        <dbReference type="EC" id="2.7.13.3"/>
    </reaction>
</comment>
<organism evidence="18 19">
    <name type="scientific">Rubrivivax gelatinosus</name>
    <name type="common">Rhodocyclus gelatinosus</name>
    <name type="synonym">Rhodopseudomonas gelatinosa</name>
    <dbReference type="NCBI Taxonomy" id="28068"/>
    <lineage>
        <taxon>Bacteria</taxon>
        <taxon>Pseudomonadati</taxon>
        <taxon>Pseudomonadota</taxon>
        <taxon>Betaproteobacteria</taxon>
        <taxon>Burkholderiales</taxon>
        <taxon>Sphaerotilaceae</taxon>
        <taxon>Rubrivivax</taxon>
    </lineage>
</organism>
<evidence type="ECO:0000256" key="4">
    <source>
        <dbReference type="ARBA" id="ARBA00012438"/>
    </source>
</evidence>
<keyword evidence="16" id="KW-0812">Transmembrane</keyword>
<evidence type="ECO:0000256" key="13">
    <source>
        <dbReference type="ARBA" id="ARBA00023014"/>
    </source>
</evidence>
<dbReference type="EC" id="2.7.13.3" evidence="4"/>
<evidence type="ECO:0000256" key="1">
    <source>
        <dbReference type="ARBA" id="ARBA00000085"/>
    </source>
</evidence>
<comment type="caution">
    <text evidence="18">The sequence shown here is derived from an EMBL/GenBank/DDBJ whole genome shotgun (WGS) entry which is preliminary data.</text>
</comment>
<dbReference type="GeneID" id="99683556"/>
<keyword evidence="16" id="KW-0472">Membrane</keyword>
<keyword evidence="13" id="KW-0411">Iron-sulfur</keyword>
<evidence type="ECO:0000256" key="12">
    <source>
        <dbReference type="ARBA" id="ARBA00023012"/>
    </source>
</evidence>
<evidence type="ECO:0000256" key="3">
    <source>
        <dbReference type="ARBA" id="ARBA00004496"/>
    </source>
</evidence>
<gene>
    <name evidence="18" type="ORF">EV684_106154</name>
</gene>
<reference evidence="18 19" key="1">
    <citation type="submission" date="2019-03" db="EMBL/GenBank/DDBJ databases">
        <title>Genomic Encyclopedia of Type Strains, Phase IV (KMG-IV): sequencing the most valuable type-strain genomes for metagenomic binning, comparative biology and taxonomic classification.</title>
        <authorList>
            <person name="Goeker M."/>
        </authorList>
    </citation>
    <scope>NUCLEOTIDE SEQUENCE [LARGE SCALE GENOMIC DNA]</scope>
    <source>
        <strain evidence="18 19">DSM 1709</strain>
    </source>
</reference>
<dbReference type="GO" id="GO:0046872">
    <property type="term" value="F:metal ion binding"/>
    <property type="evidence" value="ECO:0007669"/>
    <property type="project" value="UniProtKB-KW"/>
</dbReference>
<dbReference type="InterPro" id="IPR004358">
    <property type="entry name" value="Sig_transdc_His_kin-like_C"/>
</dbReference>
<evidence type="ECO:0000256" key="7">
    <source>
        <dbReference type="ARBA" id="ARBA00022490"/>
    </source>
</evidence>
<comment type="subcellular location">
    <subcellularLocation>
        <location evidence="3">Cytoplasm</location>
    </subcellularLocation>
</comment>
<keyword evidence="12" id="KW-0902">Two-component regulatory system</keyword>
<evidence type="ECO:0000256" key="5">
    <source>
        <dbReference type="ARBA" id="ARBA00017322"/>
    </source>
</evidence>
<dbReference type="GO" id="GO:0016020">
    <property type="term" value="C:membrane"/>
    <property type="evidence" value="ECO:0007669"/>
    <property type="project" value="InterPro"/>
</dbReference>
<feature type="domain" description="Histidine kinase" evidence="17">
    <location>
        <begin position="121"/>
        <end position="313"/>
    </location>
</feature>
<evidence type="ECO:0000256" key="14">
    <source>
        <dbReference type="ARBA" id="ARBA00024827"/>
    </source>
</evidence>
<keyword evidence="11" id="KW-0408">Iron</keyword>
<dbReference type="Pfam" id="PF07730">
    <property type="entry name" value="HisKA_3"/>
    <property type="match status" value="1"/>
</dbReference>
<dbReference type="InterPro" id="IPR011712">
    <property type="entry name" value="Sig_transdc_His_kin_sub3_dim/P"/>
</dbReference>
<dbReference type="SMART" id="SM00387">
    <property type="entry name" value="HATPase_c"/>
    <property type="match status" value="1"/>
</dbReference>
<dbReference type="PANTHER" id="PTHR24421">
    <property type="entry name" value="NITRATE/NITRITE SENSOR PROTEIN NARX-RELATED"/>
    <property type="match status" value="1"/>
</dbReference>
<dbReference type="AlphaFoldDB" id="A0A4R2M7I2"/>
<feature type="transmembrane region" description="Helical" evidence="16">
    <location>
        <begin position="56"/>
        <end position="73"/>
    </location>
</feature>
<dbReference type="InterPro" id="IPR005467">
    <property type="entry name" value="His_kinase_dom"/>
</dbReference>
<dbReference type="PANTHER" id="PTHR24421:SF58">
    <property type="entry name" value="SIGNAL TRANSDUCTION HISTIDINE-PROTEIN KINASE_PHOSPHATASE UHPB"/>
    <property type="match status" value="1"/>
</dbReference>
<dbReference type="GO" id="GO:0000155">
    <property type="term" value="F:phosphorelay sensor kinase activity"/>
    <property type="evidence" value="ECO:0007669"/>
    <property type="project" value="InterPro"/>
</dbReference>
<dbReference type="PROSITE" id="PS50109">
    <property type="entry name" value="HIS_KIN"/>
    <property type="match status" value="1"/>
</dbReference>
<dbReference type="InterPro" id="IPR050482">
    <property type="entry name" value="Sensor_HK_TwoCompSys"/>
</dbReference>
<dbReference type="CDD" id="cd16917">
    <property type="entry name" value="HATPase_UhpB-NarQ-NarX-like"/>
    <property type="match status" value="1"/>
</dbReference>
<proteinExistence type="predicted"/>
<keyword evidence="16" id="KW-1133">Transmembrane helix</keyword>